<evidence type="ECO:0000313" key="4">
    <source>
        <dbReference type="EMBL" id="KAI7811005.1"/>
    </source>
</evidence>
<reference evidence="4" key="1">
    <citation type="submission" date="2021-02" db="EMBL/GenBank/DDBJ databases">
        <title>Comparative genomics reveals that relaxation of natural selection precedes convergent phenotypic evolution of cavefish.</title>
        <authorList>
            <person name="Peng Z."/>
        </authorList>
    </citation>
    <scope>NUCLEOTIDE SEQUENCE</scope>
    <source>
        <tissue evidence="4">Muscle</tissue>
    </source>
</reference>
<dbReference type="SUPFAM" id="SSF53474">
    <property type="entry name" value="alpha/beta-Hydrolases"/>
    <property type="match status" value="1"/>
</dbReference>
<name>A0A9W7WYF9_TRIRA</name>
<dbReference type="EMBL" id="JAFHDT010000004">
    <property type="protein sequence ID" value="KAI7811005.1"/>
    <property type="molecule type" value="Genomic_DNA"/>
</dbReference>
<proteinExistence type="inferred from homology"/>
<keyword evidence="2 4" id="KW-0378">Hydrolase</keyword>
<dbReference type="GO" id="GO:0016020">
    <property type="term" value="C:membrane"/>
    <property type="evidence" value="ECO:0007669"/>
    <property type="project" value="TreeGrafter"/>
</dbReference>
<evidence type="ECO:0000313" key="5">
    <source>
        <dbReference type="Proteomes" id="UP001059041"/>
    </source>
</evidence>
<evidence type="ECO:0000259" key="3">
    <source>
        <dbReference type="Pfam" id="PF00561"/>
    </source>
</evidence>
<feature type="domain" description="AB hydrolase-1" evidence="3">
    <location>
        <begin position="49"/>
        <end position="164"/>
    </location>
</feature>
<dbReference type="InterPro" id="IPR029058">
    <property type="entry name" value="AB_hydrolase_fold"/>
</dbReference>
<evidence type="ECO:0000256" key="2">
    <source>
        <dbReference type="ARBA" id="ARBA00022801"/>
    </source>
</evidence>
<dbReference type="OrthoDB" id="190201at2759"/>
<dbReference type="Pfam" id="PF00561">
    <property type="entry name" value="Abhydrolase_1"/>
    <property type="match status" value="1"/>
</dbReference>
<keyword evidence="5" id="KW-1185">Reference proteome</keyword>
<dbReference type="PANTHER" id="PTHR43798:SF14">
    <property type="entry name" value="SERINE HYDROLASE-LIKE PROTEIN DDB_G0286239"/>
    <property type="match status" value="1"/>
</dbReference>
<organism evidence="4 5">
    <name type="scientific">Triplophysa rosa</name>
    <name type="common">Cave loach</name>
    <dbReference type="NCBI Taxonomy" id="992332"/>
    <lineage>
        <taxon>Eukaryota</taxon>
        <taxon>Metazoa</taxon>
        <taxon>Chordata</taxon>
        <taxon>Craniata</taxon>
        <taxon>Vertebrata</taxon>
        <taxon>Euteleostomi</taxon>
        <taxon>Actinopterygii</taxon>
        <taxon>Neopterygii</taxon>
        <taxon>Teleostei</taxon>
        <taxon>Ostariophysi</taxon>
        <taxon>Cypriniformes</taxon>
        <taxon>Nemacheilidae</taxon>
        <taxon>Triplophysa</taxon>
    </lineage>
</organism>
<gene>
    <name evidence="4" type="ORF">IRJ41_009247</name>
</gene>
<dbReference type="InterPro" id="IPR000073">
    <property type="entry name" value="AB_hydrolase_1"/>
</dbReference>
<dbReference type="PANTHER" id="PTHR43798">
    <property type="entry name" value="MONOACYLGLYCEROL LIPASE"/>
    <property type="match status" value="1"/>
</dbReference>
<accession>A0A9W7WYF9</accession>
<dbReference type="InterPro" id="IPR050266">
    <property type="entry name" value="AB_hydrolase_sf"/>
</dbReference>
<dbReference type="GO" id="GO:0016787">
    <property type="term" value="F:hydrolase activity"/>
    <property type="evidence" value="ECO:0007669"/>
    <property type="project" value="UniProtKB-KW"/>
</dbReference>
<dbReference type="Gene3D" id="3.40.50.1820">
    <property type="entry name" value="alpha/beta hydrolase"/>
    <property type="match status" value="1"/>
</dbReference>
<evidence type="ECO:0000256" key="1">
    <source>
        <dbReference type="ARBA" id="ARBA00008645"/>
    </source>
</evidence>
<dbReference type="PRINTS" id="PR00111">
    <property type="entry name" value="ABHYDROLASE"/>
</dbReference>
<dbReference type="AlphaFoldDB" id="A0A9W7WYF9"/>
<comment type="caution">
    <text evidence="4">The sequence shown here is derived from an EMBL/GenBank/DDBJ whole genome shotgun (WGS) entry which is preliminary data.</text>
</comment>
<comment type="similarity">
    <text evidence="1">Belongs to the AB hydrolase superfamily.</text>
</comment>
<sequence>MQSVRIIPALKGLRYFATTTMRQAVSEFQVTVPWGEIRGQVWGPAHGRPVLCLHGWADNSGTFNRLIPLLPNDWRFVAIDFPGHGLSSHRSAGCFYSFTLYVADVRRVVEALQWKRFSIIGHSMGGNVAGMFSALYPEMVEALVLLDSYGFFPTKLNSVMDYIKQGIIHQVEYDTELNERTEKVYTYEKAKERLMVANPSLSEESTEILLERAIREVKGGVLFNRDFRINLRNIAMVTPEQCLYMQSLIQARVMLLLASEGMNKHFSPPDGDALQKGWMERKSTIVEVEGDHHVHLNKPEKVAPVITDFLQSHSPKQQAKL</sequence>
<dbReference type="Proteomes" id="UP001059041">
    <property type="component" value="Linkage Group LG4"/>
</dbReference>
<protein>
    <submittedName>
        <fullName evidence="4">Erine hydrolase-like protein</fullName>
    </submittedName>
</protein>